<evidence type="ECO:0000256" key="5">
    <source>
        <dbReference type="ARBA" id="ARBA00023004"/>
    </source>
</evidence>
<dbReference type="InterPro" id="IPR036821">
    <property type="entry name" value="Peptide_deformylase_sf"/>
</dbReference>
<dbReference type="NCBIfam" id="TIGR00079">
    <property type="entry name" value="pept_deformyl"/>
    <property type="match status" value="1"/>
</dbReference>
<evidence type="ECO:0000313" key="8">
    <source>
        <dbReference type="Proteomes" id="UP000569914"/>
    </source>
</evidence>
<feature type="binding site" evidence="6">
    <location>
        <position position="146"/>
    </location>
    <ligand>
        <name>Fe cation</name>
        <dbReference type="ChEBI" id="CHEBI:24875"/>
    </ligand>
</feature>
<evidence type="ECO:0000256" key="3">
    <source>
        <dbReference type="ARBA" id="ARBA00022801"/>
    </source>
</evidence>
<comment type="function">
    <text evidence="6">Removes the formyl group from the N-terminal Met of newly synthesized proteins. Requires at least a dipeptide for an efficient rate of reaction. N-terminal L-methionine is a prerequisite for activity but the enzyme has broad specificity at other positions.</text>
</comment>
<sequence length="189" mass="20892">MPIAELLRLGRPRPIVRWGDPVLHRPARPVTDFGPELQQLLADMFATNRAANGAGLAAQQIGVDLAVFVYDCPDQTWERRIGVVCNPVLDPPGRRSLITLGEGCLSLPGGEADVSRPEYATCRGQDQFGEPVVITGGGTLGRCLQHETDHTRGTVYGDRLNTRRRKDLYRQAARYEDRFPADWPVTDAT</sequence>
<dbReference type="InterPro" id="IPR023635">
    <property type="entry name" value="Peptide_deformylase"/>
</dbReference>
<keyword evidence="2 6" id="KW-0479">Metal-binding</keyword>
<dbReference type="NCBIfam" id="NF001159">
    <property type="entry name" value="PRK00150.1-3"/>
    <property type="match status" value="1"/>
</dbReference>
<dbReference type="PRINTS" id="PR01576">
    <property type="entry name" value="PDEFORMYLASE"/>
</dbReference>
<comment type="catalytic activity">
    <reaction evidence="6">
        <text>N-terminal N-formyl-L-methionyl-[peptide] + H2O = N-terminal L-methionyl-[peptide] + formate</text>
        <dbReference type="Rhea" id="RHEA:24420"/>
        <dbReference type="Rhea" id="RHEA-COMP:10639"/>
        <dbReference type="Rhea" id="RHEA-COMP:10640"/>
        <dbReference type="ChEBI" id="CHEBI:15377"/>
        <dbReference type="ChEBI" id="CHEBI:15740"/>
        <dbReference type="ChEBI" id="CHEBI:49298"/>
        <dbReference type="ChEBI" id="CHEBI:64731"/>
        <dbReference type="EC" id="3.5.1.88"/>
    </reaction>
</comment>
<accession>A0A7Y9IER2</accession>
<evidence type="ECO:0000256" key="1">
    <source>
        <dbReference type="ARBA" id="ARBA00010759"/>
    </source>
</evidence>
<dbReference type="AlphaFoldDB" id="A0A7Y9IER2"/>
<dbReference type="SUPFAM" id="SSF56420">
    <property type="entry name" value="Peptide deformylase"/>
    <property type="match status" value="1"/>
</dbReference>
<name>A0A7Y9IER2_9ACTN</name>
<feature type="binding site" evidence="6">
    <location>
        <position position="150"/>
    </location>
    <ligand>
        <name>Fe cation</name>
        <dbReference type="ChEBI" id="CHEBI:24875"/>
    </ligand>
</feature>
<dbReference type="GO" id="GO:0046872">
    <property type="term" value="F:metal ion binding"/>
    <property type="evidence" value="ECO:0007669"/>
    <property type="project" value="UniProtKB-KW"/>
</dbReference>
<dbReference type="GO" id="GO:0006412">
    <property type="term" value="P:translation"/>
    <property type="evidence" value="ECO:0007669"/>
    <property type="project" value="UniProtKB-UniRule"/>
</dbReference>
<reference evidence="7 8" key="1">
    <citation type="submission" date="2020-07" db="EMBL/GenBank/DDBJ databases">
        <title>Sequencing the genomes of 1000 actinobacteria strains.</title>
        <authorList>
            <person name="Klenk H.-P."/>
        </authorList>
    </citation>
    <scope>NUCLEOTIDE SEQUENCE [LARGE SCALE GENOMIC DNA]</scope>
    <source>
        <strain evidence="7 8">DSM 22083</strain>
    </source>
</reference>
<evidence type="ECO:0000256" key="4">
    <source>
        <dbReference type="ARBA" id="ARBA00022917"/>
    </source>
</evidence>
<gene>
    <name evidence="6" type="primary">def</name>
    <name evidence="7" type="ORF">BKA15_006917</name>
</gene>
<comment type="caution">
    <text evidence="7">The sequence shown here is derived from an EMBL/GenBank/DDBJ whole genome shotgun (WGS) entry which is preliminary data.</text>
</comment>
<dbReference type="Gene3D" id="3.90.45.10">
    <property type="entry name" value="Peptide deformylase"/>
    <property type="match status" value="1"/>
</dbReference>
<proteinExistence type="inferred from homology"/>
<dbReference type="PANTHER" id="PTHR10458">
    <property type="entry name" value="PEPTIDE DEFORMYLASE"/>
    <property type="match status" value="1"/>
</dbReference>
<keyword evidence="5 6" id="KW-0408">Iron</keyword>
<dbReference type="EC" id="3.5.1.88" evidence="6"/>
<comment type="similarity">
    <text evidence="1 6">Belongs to the polypeptide deformylase family.</text>
</comment>
<evidence type="ECO:0000256" key="6">
    <source>
        <dbReference type="HAMAP-Rule" id="MF_00163"/>
    </source>
</evidence>
<dbReference type="RefSeq" id="WP_179758068.1">
    <property type="nucleotide sequence ID" value="NZ_JACCBU010000001.1"/>
</dbReference>
<protein>
    <recommendedName>
        <fullName evidence="6">Peptide deformylase</fullName>
        <shortName evidence="6">PDF</shortName>
        <ecNumber evidence="6">3.5.1.88</ecNumber>
    </recommendedName>
    <alternativeName>
        <fullName evidence="6">Polypeptide deformylase</fullName>
    </alternativeName>
</protein>
<evidence type="ECO:0000256" key="2">
    <source>
        <dbReference type="ARBA" id="ARBA00022723"/>
    </source>
</evidence>
<dbReference type="CDD" id="cd00487">
    <property type="entry name" value="Pep_deformylase"/>
    <property type="match status" value="1"/>
</dbReference>
<dbReference type="PANTHER" id="PTHR10458:SF2">
    <property type="entry name" value="PEPTIDE DEFORMYLASE, MITOCHONDRIAL"/>
    <property type="match status" value="1"/>
</dbReference>
<feature type="active site" evidence="6">
    <location>
        <position position="147"/>
    </location>
</feature>
<dbReference type="EMBL" id="JACCBU010000001">
    <property type="protein sequence ID" value="NYE75588.1"/>
    <property type="molecule type" value="Genomic_DNA"/>
</dbReference>
<feature type="binding site" evidence="6">
    <location>
        <position position="104"/>
    </location>
    <ligand>
        <name>Fe cation</name>
        <dbReference type="ChEBI" id="CHEBI:24875"/>
    </ligand>
</feature>
<dbReference type="Proteomes" id="UP000569914">
    <property type="component" value="Unassembled WGS sequence"/>
</dbReference>
<keyword evidence="8" id="KW-1185">Reference proteome</keyword>
<evidence type="ECO:0000313" key="7">
    <source>
        <dbReference type="EMBL" id="NYE75588.1"/>
    </source>
</evidence>
<organism evidence="7 8">
    <name type="scientific">Microlunatus parietis</name>
    <dbReference type="NCBI Taxonomy" id="682979"/>
    <lineage>
        <taxon>Bacteria</taxon>
        <taxon>Bacillati</taxon>
        <taxon>Actinomycetota</taxon>
        <taxon>Actinomycetes</taxon>
        <taxon>Propionibacteriales</taxon>
        <taxon>Propionibacteriaceae</taxon>
        <taxon>Microlunatus</taxon>
    </lineage>
</organism>
<dbReference type="Pfam" id="PF01327">
    <property type="entry name" value="Pep_deformylase"/>
    <property type="match status" value="1"/>
</dbReference>
<comment type="cofactor">
    <cofactor evidence="6">
        <name>Fe(2+)</name>
        <dbReference type="ChEBI" id="CHEBI:29033"/>
    </cofactor>
    <text evidence="6">Binds 1 Fe(2+) ion.</text>
</comment>
<dbReference type="PIRSF" id="PIRSF004749">
    <property type="entry name" value="Pep_def"/>
    <property type="match status" value="1"/>
</dbReference>
<dbReference type="GO" id="GO:0042586">
    <property type="term" value="F:peptide deformylase activity"/>
    <property type="evidence" value="ECO:0007669"/>
    <property type="project" value="UniProtKB-UniRule"/>
</dbReference>
<keyword evidence="4 6" id="KW-0648">Protein biosynthesis</keyword>
<keyword evidence="3 6" id="KW-0378">Hydrolase</keyword>
<dbReference type="HAMAP" id="MF_00163">
    <property type="entry name" value="Pep_deformylase"/>
    <property type="match status" value="1"/>
</dbReference>